<dbReference type="eggNOG" id="COG5478">
    <property type="taxonomic scope" value="Bacteria"/>
</dbReference>
<dbReference type="InterPro" id="IPR007251">
    <property type="entry name" value="Iron_permease_Fet4"/>
</dbReference>
<dbReference type="EMBL" id="BA000012">
    <property type="protein sequence ID" value="BAB49319.1"/>
    <property type="molecule type" value="Genomic_DNA"/>
</dbReference>
<proteinExistence type="predicted"/>
<dbReference type="KEGG" id="mlo:mll2106"/>
<dbReference type="Proteomes" id="UP000000552">
    <property type="component" value="Chromosome"/>
</dbReference>
<dbReference type="Pfam" id="PF04120">
    <property type="entry name" value="Iron_permease"/>
    <property type="match status" value="1"/>
</dbReference>
<evidence type="ECO:0000313" key="3">
    <source>
        <dbReference type="Proteomes" id="UP000000552"/>
    </source>
</evidence>
<feature type="transmembrane region" description="Helical" evidence="1">
    <location>
        <begin position="112"/>
        <end position="131"/>
    </location>
</feature>
<feature type="transmembrane region" description="Helical" evidence="1">
    <location>
        <begin position="87"/>
        <end position="106"/>
    </location>
</feature>
<keyword evidence="1" id="KW-0472">Membrane</keyword>
<keyword evidence="1" id="KW-1133">Transmembrane helix</keyword>
<dbReference type="AlphaFoldDB" id="Q98J47"/>
<organism evidence="2 3">
    <name type="scientific">Mesorhizobium japonicum (strain LMG 29417 / CECT 9101 / MAFF 303099)</name>
    <name type="common">Mesorhizobium loti (strain MAFF 303099)</name>
    <dbReference type="NCBI Taxonomy" id="266835"/>
    <lineage>
        <taxon>Bacteria</taxon>
        <taxon>Pseudomonadati</taxon>
        <taxon>Pseudomonadota</taxon>
        <taxon>Alphaproteobacteria</taxon>
        <taxon>Hyphomicrobiales</taxon>
        <taxon>Phyllobacteriaceae</taxon>
        <taxon>Mesorhizobium</taxon>
    </lineage>
</organism>
<sequence length="188" mass="20801">MIDCDARVARSIRFLSCGSRAKGFSFNGSQNARREEMFRREGCEGENLGTENRHGSCGKPPTFESIFMEKTFNRMAGAVAHATGRPWAFALCTASVLIWAATGPVFHYSETWQLVINTGTTIITFLMVFLIQNTQNRDGAAIQVKLDELIRSGLGKNDFIGIEHLTEREVEAFRRACEAAKTAKASKG</sequence>
<keyword evidence="1" id="KW-0812">Transmembrane</keyword>
<dbReference type="GO" id="GO:0055085">
    <property type="term" value="P:transmembrane transport"/>
    <property type="evidence" value="ECO:0007669"/>
    <property type="project" value="InterPro"/>
</dbReference>
<evidence type="ECO:0000313" key="2">
    <source>
        <dbReference type="EMBL" id="BAB49319.1"/>
    </source>
</evidence>
<evidence type="ECO:0000256" key="1">
    <source>
        <dbReference type="SAM" id="Phobius"/>
    </source>
</evidence>
<gene>
    <name evidence="2" type="ordered locus">mll2106</name>
</gene>
<name>Q98J47_RHILO</name>
<reference evidence="2 3" key="1">
    <citation type="journal article" date="2000" name="DNA Res.">
        <title>Complete genome structure of the nitrogen-fixing symbiotic bacterium Mesorhizobium loti.</title>
        <authorList>
            <person name="Kaneko T."/>
            <person name="Nakamura Y."/>
            <person name="Sato S."/>
            <person name="Asamizu E."/>
            <person name="Kato T."/>
            <person name="Sasamoto S."/>
            <person name="Watanabe A."/>
            <person name="Idesawa K."/>
            <person name="Ishikawa A."/>
            <person name="Kawashima K."/>
            <person name="Kimura T."/>
            <person name="Kishida Y."/>
            <person name="Kiyokawa C."/>
            <person name="Kohara M."/>
            <person name="Matsumoto M."/>
            <person name="Matsuno A."/>
            <person name="Mochizuki Y."/>
            <person name="Nakayama S."/>
            <person name="Nakazaki N."/>
            <person name="Shimpo S."/>
            <person name="Sugimoto M."/>
            <person name="Takeuchi C."/>
            <person name="Yamada M."/>
            <person name="Tabata S."/>
        </authorList>
    </citation>
    <scope>NUCLEOTIDE SEQUENCE [LARGE SCALE GENOMIC DNA]</scope>
    <source>
        <strain evidence="3">LMG 29417 / CECT 9101 / MAFF 303099</strain>
    </source>
</reference>
<dbReference type="HOGENOM" id="CLU_1440014_0_0_5"/>
<protein>
    <submittedName>
        <fullName evidence="2">Mll2106 protein</fullName>
    </submittedName>
</protein>
<accession>Q98J47</accession>